<reference evidence="1" key="1">
    <citation type="journal article" date="2014" name="Front. Microbiol.">
        <title>High frequency of phylogenetically diverse reductive dehalogenase-homologous genes in deep subseafloor sedimentary metagenomes.</title>
        <authorList>
            <person name="Kawai M."/>
            <person name="Futagami T."/>
            <person name="Toyoda A."/>
            <person name="Takaki Y."/>
            <person name="Nishi S."/>
            <person name="Hori S."/>
            <person name="Arai W."/>
            <person name="Tsubouchi T."/>
            <person name="Morono Y."/>
            <person name="Uchiyama I."/>
            <person name="Ito T."/>
            <person name="Fujiyama A."/>
            <person name="Inagaki F."/>
            <person name="Takami H."/>
        </authorList>
    </citation>
    <scope>NUCLEOTIDE SEQUENCE</scope>
    <source>
        <strain evidence="1">Expedition CK06-06</strain>
    </source>
</reference>
<name>X0ZCK0_9ZZZZ</name>
<evidence type="ECO:0000313" key="1">
    <source>
        <dbReference type="EMBL" id="GAG58053.1"/>
    </source>
</evidence>
<feature type="non-terminal residue" evidence="1">
    <location>
        <position position="1"/>
    </location>
</feature>
<protein>
    <submittedName>
        <fullName evidence="1">Uncharacterized protein</fullName>
    </submittedName>
</protein>
<sequence length="125" mass="13279">GIGDYFVMDGNLWSIPRFSEHPDAAKKFLLVAGSVDALSLELVPRDSTIAWRTDIPATGLGPITTDILEIQGDATTPVPSAQCIEGTDVAFVNGVQGILQTLLIDEDVDAAVNSLVELHNTVFGE</sequence>
<organism evidence="1">
    <name type="scientific">marine sediment metagenome</name>
    <dbReference type="NCBI Taxonomy" id="412755"/>
    <lineage>
        <taxon>unclassified sequences</taxon>
        <taxon>metagenomes</taxon>
        <taxon>ecological metagenomes</taxon>
    </lineage>
</organism>
<comment type="caution">
    <text evidence="1">The sequence shown here is derived from an EMBL/GenBank/DDBJ whole genome shotgun (WGS) entry which is preliminary data.</text>
</comment>
<gene>
    <name evidence="1" type="ORF">S01H4_09664</name>
</gene>
<proteinExistence type="predicted"/>
<dbReference type="EMBL" id="BART01003540">
    <property type="protein sequence ID" value="GAG58053.1"/>
    <property type="molecule type" value="Genomic_DNA"/>
</dbReference>
<accession>X0ZCK0</accession>
<dbReference type="AlphaFoldDB" id="X0ZCK0"/>